<dbReference type="SUPFAM" id="SSF56784">
    <property type="entry name" value="HAD-like"/>
    <property type="match status" value="1"/>
</dbReference>
<keyword evidence="5 7" id="KW-0472">Membrane</keyword>
<proteinExistence type="predicted"/>
<evidence type="ECO:0000259" key="8">
    <source>
        <dbReference type="Pfam" id="PF00122"/>
    </source>
</evidence>
<dbReference type="GO" id="GO:0016020">
    <property type="term" value="C:membrane"/>
    <property type="evidence" value="ECO:0007669"/>
    <property type="project" value="UniProtKB-SubCell"/>
</dbReference>
<dbReference type="InterPro" id="IPR023299">
    <property type="entry name" value="ATPase_P-typ_cyto_dom_N"/>
</dbReference>
<gene>
    <name evidence="9" type="ORF">IAD04_01305</name>
</gene>
<dbReference type="InterPro" id="IPR023298">
    <property type="entry name" value="ATPase_P-typ_TM_dom_sf"/>
</dbReference>
<dbReference type="SUPFAM" id="SSF81653">
    <property type="entry name" value="Calcium ATPase, transduction domain A"/>
    <property type="match status" value="1"/>
</dbReference>
<name>A0A9D1G7X9_9FIRM</name>
<feature type="transmembrane region" description="Helical" evidence="7">
    <location>
        <begin position="905"/>
        <end position="924"/>
    </location>
</feature>
<feature type="transmembrane region" description="Helical" evidence="7">
    <location>
        <begin position="970"/>
        <end position="988"/>
    </location>
</feature>
<dbReference type="Proteomes" id="UP000886893">
    <property type="component" value="Unassembled WGS sequence"/>
</dbReference>
<evidence type="ECO:0000256" key="4">
    <source>
        <dbReference type="ARBA" id="ARBA00022989"/>
    </source>
</evidence>
<dbReference type="InterPro" id="IPR023214">
    <property type="entry name" value="HAD_sf"/>
</dbReference>
<dbReference type="GO" id="GO:0016887">
    <property type="term" value="F:ATP hydrolysis activity"/>
    <property type="evidence" value="ECO:0007669"/>
    <property type="project" value="InterPro"/>
</dbReference>
<dbReference type="InterPro" id="IPR001757">
    <property type="entry name" value="P_typ_ATPase"/>
</dbReference>
<dbReference type="AlphaFoldDB" id="A0A9D1G7X9"/>
<organism evidence="9 10">
    <name type="scientific">Candidatus Caccosoma faecigallinarum</name>
    <dbReference type="NCBI Taxonomy" id="2840720"/>
    <lineage>
        <taxon>Bacteria</taxon>
        <taxon>Bacillati</taxon>
        <taxon>Bacillota</taxon>
        <taxon>Bacillota incertae sedis</taxon>
        <taxon>Candidatus Caccosoma</taxon>
    </lineage>
</organism>
<dbReference type="InterPro" id="IPR008250">
    <property type="entry name" value="ATPase_P-typ_transduc_dom_A_sf"/>
</dbReference>
<protein>
    <submittedName>
        <fullName evidence="9">HAD-IC family P-type ATPase</fullName>
    </submittedName>
</protein>
<keyword evidence="3" id="KW-1278">Translocase</keyword>
<feature type="transmembrane region" description="Helical" evidence="7">
    <location>
        <begin position="144"/>
        <end position="166"/>
    </location>
</feature>
<dbReference type="SFLD" id="SFLDG00002">
    <property type="entry name" value="C1.7:_P-type_atpase_like"/>
    <property type="match status" value="1"/>
</dbReference>
<feature type="transmembrane region" description="Helical" evidence="7">
    <location>
        <begin position="936"/>
        <end position="958"/>
    </location>
</feature>
<accession>A0A9D1G7X9</accession>
<dbReference type="SFLD" id="SFLDF00027">
    <property type="entry name" value="p-type_atpase"/>
    <property type="match status" value="1"/>
</dbReference>
<evidence type="ECO:0000256" key="2">
    <source>
        <dbReference type="ARBA" id="ARBA00022692"/>
    </source>
</evidence>
<dbReference type="NCBIfam" id="TIGR01494">
    <property type="entry name" value="ATPase_P-type"/>
    <property type="match status" value="2"/>
</dbReference>
<evidence type="ECO:0000256" key="7">
    <source>
        <dbReference type="SAM" id="Phobius"/>
    </source>
</evidence>
<keyword evidence="4 7" id="KW-1133">Transmembrane helix</keyword>
<feature type="transmembrane region" description="Helical" evidence="7">
    <location>
        <begin position="1028"/>
        <end position="1049"/>
    </location>
</feature>
<feature type="domain" description="P-type ATPase A" evidence="8">
    <location>
        <begin position="203"/>
        <end position="299"/>
    </location>
</feature>
<dbReference type="Gene3D" id="3.40.50.1000">
    <property type="entry name" value="HAD superfamily/HAD-like"/>
    <property type="match status" value="1"/>
</dbReference>
<reference evidence="9" key="1">
    <citation type="submission" date="2020-10" db="EMBL/GenBank/DDBJ databases">
        <authorList>
            <person name="Gilroy R."/>
        </authorList>
    </citation>
    <scope>NUCLEOTIDE SEQUENCE</scope>
    <source>
        <strain evidence="9">14508</strain>
    </source>
</reference>
<feature type="transmembrane region" description="Helical" evidence="7">
    <location>
        <begin position="315"/>
        <end position="335"/>
    </location>
</feature>
<dbReference type="Pfam" id="PF00122">
    <property type="entry name" value="E1-E2_ATPase"/>
    <property type="match status" value="1"/>
</dbReference>
<dbReference type="SUPFAM" id="SSF81660">
    <property type="entry name" value="Metal cation-transporting ATPase, ATP-binding domain N"/>
    <property type="match status" value="1"/>
</dbReference>
<feature type="region of interest" description="Disordered" evidence="6">
    <location>
        <begin position="1"/>
        <end position="39"/>
    </location>
</feature>
<feature type="transmembrane region" description="Helical" evidence="7">
    <location>
        <begin position="527"/>
        <end position="548"/>
    </location>
</feature>
<feature type="transmembrane region" description="Helical" evidence="7">
    <location>
        <begin position="1000"/>
        <end position="1022"/>
    </location>
</feature>
<evidence type="ECO:0000256" key="3">
    <source>
        <dbReference type="ARBA" id="ARBA00022967"/>
    </source>
</evidence>
<dbReference type="InterPro" id="IPR036412">
    <property type="entry name" value="HAD-like_sf"/>
</dbReference>
<dbReference type="PROSITE" id="PS00154">
    <property type="entry name" value="ATPASE_E1_E2"/>
    <property type="match status" value="1"/>
</dbReference>
<comment type="caution">
    <text evidence="9">The sequence shown here is derived from an EMBL/GenBank/DDBJ whole genome shotgun (WGS) entry which is preliminary data.</text>
</comment>
<reference evidence="9" key="2">
    <citation type="journal article" date="2021" name="PeerJ">
        <title>Extensive microbial diversity within the chicken gut microbiome revealed by metagenomics and culture.</title>
        <authorList>
            <person name="Gilroy R."/>
            <person name="Ravi A."/>
            <person name="Getino M."/>
            <person name="Pursley I."/>
            <person name="Horton D.L."/>
            <person name="Alikhan N.F."/>
            <person name="Baker D."/>
            <person name="Gharbi K."/>
            <person name="Hall N."/>
            <person name="Watson M."/>
            <person name="Adriaenssens E.M."/>
            <person name="Foster-Nyarko E."/>
            <person name="Jarju S."/>
            <person name="Secka A."/>
            <person name="Antonio M."/>
            <person name="Oren A."/>
            <person name="Chaudhuri R.R."/>
            <person name="La Ragione R."/>
            <person name="Hildebrand F."/>
            <person name="Pallen M.J."/>
        </authorList>
    </citation>
    <scope>NUCLEOTIDE SEQUENCE</scope>
    <source>
        <strain evidence="9">14508</strain>
    </source>
</reference>
<dbReference type="SUPFAM" id="SSF81665">
    <property type="entry name" value="Calcium ATPase, transmembrane domain M"/>
    <property type="match status" value="2"/>
</dbReference>
<dbReference type="Pfam" id="PF00702">
    <property type="entry name" value="Hydrolase"/>
    <property type="match status" value="1"/>
</dbReference>
<evidence type="ECO:0000313" key="9">
    <source>
        <dbReference type="EMBL" id="HIT17002.1"/>
    </source>
</evidence>
<dbReference type="Gene3D" id="1.20.1110.10">
    <property type="entry name" value="Calcium-transporting ATPase, transmembrane domain"/>
    <property type="match status" value="2"/>
</dbReference>
<dbReference type="Gene3D" id="3.40.1110.10">
    <property type="entry name" value="Calcium-transporting ATPase, cytoplasmic domain N"/>
    <property type="match status" value="1"/>
</dbReference>
<dbReference type="InterPro" id="IPR044492">
    <property type="entry name" value="P_typ_ATPase_HD_dom"/>
</dbReference>
<dbReference type="EMBL" id="DVKI01000041">
    <property type="protein sequence ID" value="HIT17002.1"/>
    <property type="molecule type" value="Genomic_DNA"/>
</dbReference>
<dbReference type="PRINTS" id="PR00119">
    <property type="entry name" value="CATATPASE"/>
</dbReference>
<feature type="transmembrane region" description="Helical" evidence="7">
    <location>
        <begin position="172"/>
        <end position="190"/>
    </location>
</feature>
<dbReference type="GO" id="GO:0005524">
    <property type="term" value="F:ATP binding"/>
    <property type="evidence" value="ECO:0007669"/>
    <property type="project" value="InterPro"/>
</dbReference>
<evidence type="ECO:0000313" key="10">
    <source>
        <dbReference type="Proteomes" id="UP000886893"/>
    </source>
</evidence>
<sequence length="1063" mass="117956">MEDKERNLFNLDDLDESSSELKSKDESSSQNLTLDEFETNELDKEELLTQKIKEAAAKRKLTAQNGENEKRKWTKIFERKNVDDENEPILTMDEVDASSRSNNAIRYNPDLNEGLNDTQVNERILSDLVNNTTKTYSKTYKQIFFSNIFTFFNILCVIIAVALILVGSWGDLFFALILVLNTAIGIYQEIKAKHTIDKLTIVTAPTSTVIRNGVNKEIAVKDLVLDDIIILKNGKQISVDCIIKEGTIEVNEALLTGESVPVKKTIGDRLYAGSFISSGSCKALVDKVGKDCYIQKLQAKAKRYSKPKSELLRSLKLVISVIGVIIIPLGLFVGITNYNSAKAAATDPTYNTNGEFNVYGVTTSGKTIFIGKVEKIDHLNYENTTIRTVNNEDLVPEIVNTIEKIQISYTKKISGNIGLNSLIVTDNLGTQLLNINDFSYQTYNEDPSNYEFNFDNSKNSFYEGENEHALKFENEGDSMITKKLNKTTDITSLNITLSLKSHGYPKGTSGYNEYVTYTTVTKTAGSLIGMIPAGMFLLTSMALAVGVIKLAKHKTLVQELYCIEMLARVDVLCLDKTGTITDGTMKVKEVITLAKEKEFDIDQIMGSFLNAQEDNNQTSIALQNRFGINVEYKKSIVLPFSSSRKLSAVTFEGDIGTFILGAPEFVYTGKSKKLLQIINRKASFGYRVLMLAHSESPIKNDKAPSNNTAIALFVLEDHIREDAKDTIRWFNENGVAVKVISGDNPATVSEIAARVGIENAKDYVSLEGLSAADVETIADEYTVFGRVTPEQKAILVKSLKKKGKSVAMTGDGVNDILAMKEADCSIAMAGGSEAARNVSHLVLMDSNFASMPKVVEEGRRVINNIQRSASLFLMKTIFTMTLTIITIIFSNLFVNGYPFVTKQLMLLESFVIGIPAFFIAVQPNKQKIKGNFLKNVFANCLPSAFVLLLSVFAIYFVGSLDSFDISDAEEASSMCVLCITYVGLVILYNTCRPMNMYRAIIFISMFVIITLLIAFLPSYFGIYKMPGLTNTLLCLVIVLSTIPMVRFFSDILKKVELEKNDNQ</sequence>
<dbReference type="SFLD" id="SFLDS00003">
    <property type="entry name" value="Haloacid_Dehalogenase"/>
    <property type="match status" value="1"/>
</dbReference>
<dbReference type="PRINTS" id="PR00120">
    <property type="entry name" value="HATPASE"/>
</dbReference>
<dbReference type="Gene3D" id="2.70.150.10">
    <property type="entry name" value="Calcium-transporting ATPase, cytoplasmic transduction domain A"/>
    <property type="match status" value="1"/>
</dbReference>
<comment type="subcellular location">
    <subcellularLocation>
        <location evidence="1">Membrane</location>
        <topology evidence="1">Multi-pass membrane protein</topology>
    </subcellularLocation>
</comment>
<evidence type="ECO:0000256" key="6">
    <source>
        <dbReference type="SAM" id="MobiDB-lite"/>
    </source>
</evidence>
<evidence type="ECO:0000256" key="1">
    <source>
        <dbReference type="ARBA" id="ARBA00004141"/>
    </source>
</evidence>
<feature type="transmembrane region" description="Helical" evidence="7">
    <location>
        <begin position="869"/>
        <end position="893"/>
    </location>
</feature>
<dbReference type="InterPro" id="IPR018303">
    <property type="entry name" value="ATPase_P-typ_P_site"/>
</dbReference>
<keyword evidence="2 7" id="KW-0812">Transmembrane</keyword>
<evidence type="ECO:0000256" key="5">
    <source>
        <dbReference type="ARBA" id="ARBA00023136"/>
    </source>
</evidence>
<dbReference type="PANTHER" id="PTHR42861">
    <property type="entry name" value="CALCIUM-TRANSPORTING ATPASE"/>
    <property type="match status" value="1"/>
</dbReference>
<dbReference type="InterPro" id="IPR059000">
    <property type="entry name" value="ATPase_P-type_domA"/>
</dbReference>